<name>A0A5B1LED4_9ACTN</name>
<dbReference type="EMBL" id="VUJV01000003">
    <property type="protein sequence ID" value="KAA1419015.1"/>
    <property type="molecule type" value="Genomic_DNA"/>
</dbReference>
<evidence type="ECO:0000259" key="2">
    <source>
        <dbReference type="Pfam" id="PF25778"/>
    </source>
</evidence>
<dbReference type="AlphaFoldDB" id="A0A5B1LED4"/>
<dbReference type="Proteomes" id="UP000325003">
    <property type="component" value="Unassembled WGS sequence"/>
</dbReference>
<dbReference type="InterPro" id="IPR010620">
    <property type="entry name" value="SBBP_repeat"/>
</dbReference>
<dbReference type="Pfam" id="PF06739">
    <property type="entry name" value="SBBP"/>
    <property type="match status" value="1"/>
</dbReference>
<feature type="signal peptide" evidence="1">
    <location>
        <begin position="1"/>
        <end position="38"/>
    </location>
</feature>
<keyword evidence="4" id="KW-1185">Reference proteome</keyword>
<dbReference type="Pfam" id="PF25778">
    <property type="entry name" value="DUF7948"/>
    <property type="match status" value="1"/>
</dbReference>
<feature type="chain" id="PRO_5039584289" description="DUF7948 domain-containing protein" evidence="1">
    <location>
        <begin position="39"/>
        <end position="737"/>
    </location>
</feature>
<protein>
    <recommendedName>
        <fullName evidence="2">DUF7948 domain-containing protein</fullName>
    </recommendedName>
</protein>
<evidence type="ECO:0000313" key="4">
    <source>
        <dbReference type="Proteomes" id="UP000325003"/>
    </source>
</evidence>
<gene>
    <name evidence="3" type="ORF">F0U44_11165</name>
</gene>
<sequence length="737" mass="78252">MNDDAGRWMRASWSVHSISRQLAALVPLALTATLTAFTAQPAAQATPPPASADASKATEHQARHALADLPLSFEANRGQSDARVRYLARGDGFTLFLTRHRAVFGLDGAAVALKPVGAARNPRLVGRSPQQATTSYFRGKDPSRWRRGVPAFGRVRYQGLYRGIDMVVRGNRSGAEYDFVVAAGADPSRIGYRLQGADRLRIRHGDLVASTAAGRFIHRAPVAYQRIDGERRRVDARFRLRHGVVSFALGSYDASRRLVIDPETDLEYSTYLGGNDDDDIVSVVVRDGDVYVAGTTYSDDFPTTPGAYPDTPSGSDVFVSRLALDGGGSADLVYSAILGGGAYDTMSDMAVEDGDIYVAGDTESSNFPITAGAFDDDLYGSDGGGTDTFFAKISPDGNGAADLAYSSFLGGNYYNSGRAAIAVHNGDIYLAGSTDGGPYPQTPGAPYHNDYSAEIFLTRISPDGNGEDDLVYGAMLGGAGDEGLSDIAISGGDVYLTGSAYYELTDKKFPATRGAYDRTYNGEYDIYVMRISPDGNKRDDIKYSSLLGTRRSEGSSAIAVRDGKVYLTGSTCSHDFPTTRGAYDRSYNAKCDVIVSVLATNRGVEHDLKYSTFFGAGADDDSGSIRVSDGRVYLVGTTESPGLPTKGIPYDSTHNGKNDGFLAVFALGGRRGKDLKYATFLGGPKQDGAYALALDGGYAYVAGFAGADFPVTPGAFDTTSNSEGDAFVARLLLPGSG</sequence>
<dbReference type="RefSeq" id="WP_149728356.1">
    <property type="nucleotide sequence ID" value="NZ_VUJV01000003.1"/>
</dbReference>
<dbReference type="PANTHER" id="PTHR35580:SF1">
    <property type="entry name" value="PHYTASE-LIKE DOMAIN-CONTAINING PROTEIN"/>
    <property type="match status" value="1"/>
</dbReference>
<reference evidence="3 4" key="1">
    <citation type="submission" date="2019-09" db="EMBL/GenBank/DDBJ databases">
        <title>Nocardioides panacisoli sp. nov., isolated from the soil of a ginseng field.</title>
        <authorList>
            <person name="Cho C."/>
        </authorList>
    </citation>
    <scope>NUCLEOTIDE SEQUENCE [LARGE SCALE GENOMIC DNA]</scope>
    <source>
        <strain evidence="3 4">BN130099</strain>
    </source>
</reference>
<dbReference type="InterPro" id="IPR057708">
    <property type="entry name" value="DUF7948"/>
</dbReference>
<dbReference type="InterPro" id="IPR052918">
    <property type="entry name" value="Motility_Chemotaxis_Reg"/>
</dbReference>
<reference evidence="3 4" key="2">
    <citation type="submission" date="2019-09" db="EMBL/GenBank/DDBJ databases">
        <authorList>
            <person name="Jin C."/>
        </authorList>
    </citation>
    <scope>NUCLEOTIDE SEQUENCE [LARGE SCALE GENOMIC DNA]</scope>
    <source>
        <strain evidence="3 4">BN130099</strain>
    </source>
</reference>
<comment type="caution">
    <text evidence="3">The sequence shown here is derived from an EMBL/GenBank/DDBJ whole genome shotgun (WGS) entry which is preliminary data.</text>
</comment>
<accession>A0A5B1LED4</accession>
<organism evidence="3 4">
    <name type="scientific">Nocardioides humilatus</name>
    <dbReference type="NCBI Taxonomy" id="2607660"/>
    <lineage>
        <taxon>Bacteria</taxon>
        <taxon>Bacillati</taxon>
        <taxon>Actinomycetota</taxon>
        <taxon>Actinomycetes</taxon>
        <taxon>Propionibacteriales</taxon>
        <taxon>Nocardioidaceae</taxon>
        <taxon>Nocardioides</taxon>
    </lineage>
</organism>
<evidence type="ECO:0000256" key="1">
    <source>
        <dbReference type="SAM" id="SignalP"/>
    </source>
</evidence>
<keyword evidence="1" id="KW-0732">Signal</keyword>
<dbReference type="PANTHER" id="PTHR35580">
    <property type="entry name" value="CELL SURFACE GLYCOPROTEIN (S-LAYER PROTEIN)-LIKE PROTEIN"/>
    <property type="match status" value="1"/>
</dbReference>
<evidence type="ECO:0000313" key="3">
    <source>
        <dbReference type="EMBL" id="KAA1419015.1"/>
    </source>
</evidence>
<feature type="domain" description="DUF7948" evidence="2">
    <location>
        <begin position="73"/>
        <end position="263"/>
    </location>
</feature>
<proteinExistence type="predicted"/>